<dbReference type="RefSeq" id="XP_008074333.1">
    <property type="nucleotide sequence ID" value="XM_008076142.1"/>
</dbReference>
<dbReference type="HOGENOM" id="CLU_3015953_0_0_1"/>
<sequence length="56" mass="6648">MIELLQLATIINSPHKACVFDSFSCFIVEFYSSTCVEFRNPLSYEDIFRELQYFQI</sequence>
<dbReference type="VEuPathDB" id="MicrosporidiaDB:VCUG_01315"/>
<organism evidence="1 2">
    <name type="scientific">Vavraia culicis (isolate floridensis)</name>
    <name type="common">Microsporidian parasite</name>
    <dbReference type="NCBI Taxonomy" id="948595"/>
    <lineage>
        <taxon>Eukaryota</taxon>
        <taxon>Fungi</taxon>
        <taxon>Fungi incertae sedis</taxon>
        <taxon>Microsporidia</taxon>
        <taxon>Pleistophoridae</taxon>
        <taxon>Vavraia</taxon>
    </lineage>
</organism>
<dbReference type="AlphaFoldDB" id="L2GVS3"/>
<dbReference type="EMBL" id="GL877422">
    <property type="protein sequence ID" value="ELA47215.1"/>
    <property type="molecule type" value="Genomic_DNA"/>
</dbReference>
<reference evidence="2" key="1">
    <citation type="submission" date="2011-03" db="EMBL/GenBank/DDBJ databases">
        <title>The genome sequence of Vavraia culicis strain floridensis.</title>
        <authorList>
            <consortium name="The Broad Institute Genome Sequencing Platform"/>
            <person name="Cuomo C."/>
            <person name="Becnel J."/>
            <person name="Sanscrainte N."/>
            <person name="Young S.K."/>
            <person name="Zeng Q."/>
            <person name="Gargeya S."/>
            <person name="Fitzgerald M."/>
            <person name="Haas B."/>
            <person name="Abouelleil A."/>
            <person name="Alvarado L."/>
            <person name="Arachchi H.M."/>
            <person name="Berlin A."/>
            <person name="Chapman S.B."/>
            <person name="Gearin G."/>
            <person name="Goldberg J."/>
            <person name="Griggs A."/>
            <person name="Gujja S."/>
            <person name="Hansen M."/>
            <person name="Heiman D."/>
            <person name="Howarth C."/>
            <person name="Larimer J."/>
            <person name="Lui A."/>
            <person name="MacDonald P.J.P."/>
            <person name="McCowen C."/>
            <person name="Montmayeur A."/>
            <person name="Murphy C."/>
            <person name="Neiman D."/>
            <person name="Pearson M."/>
            <person name="Priest M."/>
            <person name="Roberts A."/>
            <person name="Saif S."/>
            <person name="Shea T."/>
            <person name="Sisk P."/>
            <person name="Stolte C."/>
            <person name="Sykes S."/>
            <person name="Wortman J."/>
            <person name="Nusbaum C."/>
            <person name="Birren B."/>
        </authorList>
    </citation>
    <scope>NUCLEOTIDE SEQUENCE [LARGE SCALE GENOMIC DNA]</scope>
    <source>
        <strain evidence="2">floridensis</strain>
    </source>
</reference>
<gene>
    <name evidence="1" type="ORF">VCUG_01315</name>
</gene>
<evidence type="ECO:0000313" key="1">
    <source>
        <dbReference type="EMBL" id="ELA47215.1"/>
    </source>
</evidence>
<dbReference type="InParanoid" id="L2GVS3"/>
<dbReference type="Proteomes" id="UP000011081">
    <property type="component" value="Unassembled WGS sequence"/>
</dbReference>
<proteinExistence type="predicted"/>
<accession>L2GVS3</accession>
<evidence type="ECO:0000313" key="2">
    <source>
        <dbReference type="Proteomes" id="UP000011081"/>
    </source>
</evidence>
<keyword evidence="2" id="KW-1185">Reference proteome</keyword>
<protein>
    <submittedName>
        <fullName evidence="1">Uncharacterized protein</fullName>
    </submittedName>
</protein>
<dbReference type="GeneID" id="19879194"/>
<name>L2GVS3_VAVCU</name>